<name>C6WQ85_ACTMD</name>
<dbReference type="AlphaFoldDB" id="C6WQ85"/>
<dbReference type="HOGENOM" id="CLU_1307942_0_0_11"/>
<organism evidence="3 4">
    <name type="scientific">Actinosynnema mirum (strain ATCC 29888 / DSM 43827 / JCM 3225 / NBRC 14064 / NCIMB 13271 / NRRL B-12336 / IMRU 3971 / 101)</name>
    <dbReference type="NCBI Taxonomy" id="446462"/>
    <lineage>
        <taxon>Bacteria</taxon>
        <taxon>Bacillati</taxon>
        <taxon>Actinomycetota</taxon>
        <taxon>Actinomycetes</taxon>
        <taxon>Pseudonocardiales</taxon>
        <taxon>Pseudonocardiaceae</taxon>
        <taxon>Actinosynnema</taxon>
    </lineage>
</organism>
<reference evidence="3 4" key="1">
    <citation type="journal article" date="2009" name="Stand. Genomic Sci.">
        <title>Complete genome sequence of Actinosynnema mirum type strain (101).</title>
        <authorList>
            <person name="Land M."/>
            <person name="Lapidus A."/>
            <person name="Mayilraj S."/>
            <person name="Chen F."/>
            <person name="Copeland A."/>
            <person name="Del Rio T.G."/>
            <person name="Nolan M."/>
            <person name="Lucas S."/>
            <person name="Tice H."/>
            <person name="Cheng J.F."/>
            <person name="Chertkov O."/>
            <person name="Bruce D."/>
            <person name="Goodwin L."/>
            <person name="Pitluck S."/>
            <person name="Rohde M."/>
            <person name="Goker M."/>
            <person name="Pati A."/>
            <person name="Ivanova N."/>
            <person name="Mavromatis K."/>
            <person name="Chen A."/>
            <person name="Palaniappan K."/>
            <person name="Hauser L."/>
            <person name="Chang Y.J."/>
            <person name="Jeffries C.C."/>
            <person name="Brettin T."/>
            <person name="Detter J.C."/>
            <person name="Han C."/>
            <person name="Chain P."/>
            <person name="Tindall B.J."/>
            <person name="Bristow J."/>
            <person name="Eisen J.A."/>
            <person name="Markowitz V."/>
            <person name="Hugenholtz P."/>
            <person name="Kyrpides N.C."/>
            <person name="Klenk H.P."/>
        </authorList>
    </citation>
    <scope>NUCLEOTIDE SEQUENCE [LARGE SCALE GENOMIC DNA]</scope>
    <source>
        <strain evidence="4">ATCC 29888 / DSM 43827 / JCM 3225 / NBRC 14064 / NCIMB 13271 / NRRL B-12336 / IMRU 3971 / 101</strain>
    </source>
</reference>
<keyword evidence="2" id="KW-0812">Transmembrane</keyword>
<keyword evidence="4" id="KW-1185">Reference proteome</keyword>
<feature type="compositionally biased region" description="Low complexity" evidence="1">
    <location>
        <begin position="39"/>
        <end position="65"/>
    </location>
</feature>
<dbReference type="Proteomes" id="UP000002213">
    <property type="component" value="Chromosome"/>
</dbReference>
<accession>C6WQ85</accession>
<keyword evidence="2" id="KW-1133">Transmembrane helix</keyword>
<gene>
    <name evidence="3" type="ordered locus">Amir_2808</name>
</gene>
<evidence type="ECO:0000313" key="3">
    <source>
        <dbReference type="EMBL" id="ACU36739.1"/>
    </source>
</evidence>
<sequence>MDWQKSGAVAGVASAALAVVGLVVALAAWLLPRSPAEEGPSSGAPAGTSAPSPTGTSGASATTTAPPGPAEVYRDAVLTLPEGALGVQAFVDLDERSVRSAGSPAPPDVEDAAEFSYDSRGRFSTSITDERAAVGFAGEATTPEQCRAAAAAAPMARHQPTGPGTPVEVGTRLCALTGEGAVALLEVTGFGPDRPFSPTVGLRVTLWRAP</sequence>
<evidence type="ECO:0000256" key="2">
    <source>
        <dbReference type="SAM" id="Phobius"/>
    </source>
</evidence>
<dbReference type="KEGG" id="ami:Amir_2808"/>
<keyword evidence="2" id="KW-0472">Membrane</keyword>
<dbReference type="RefSeq" id="WP_015801628.1">
    <property type="nucleotide sequence ID" value="NC_013093.1"/>
</dbReference>
<feature type="transmembrane region" description="Helical" evidence="2">
    <location>
        <begin position="7"/>
        <end position="31"/>
    </location>
</feature>
<dbReference type="EMBL" id="CP001630">
    <property type="protein sequence ID" value="ACU36739.1"/>
    <property type="molecule type" value="Genomic_DNA"/>
</dbReference>
<evidence type="ECO:0000256" key="1">
    <source>
        <dbReference type="SAM" id="MobiDB-lite"/>
    </source>
</evidence>
<evidence type="ECO:0000313" key="4">
    <source>
        <dbReference type="Proteomes" id="UP000002213"/>
    </source>
</evidence>
<feature type="region of interest" description="Disordered" evidence="1">
    <location>
        <begin position="35"/>
        <end position="70"/>
    </location>
</feature>
<proteinExistence type="predicted"/>
<dbReference type="OrthoDB" id="9989464at2"/>
<protein>
    <submittedName>
        <fullName evidence="3">Uncharacterized protein</fullName>
    </submittedName>
</protein>